<dbReference type="Pfam" id="PF02325">
    <property type="entry name" value="CCB3_YggT"/>
    <property type="match status" value="2"/>
</dbReference>
<feature type="transmembrane region" description="Helical" evidence="2">
    <location>
        <begin position="6"/>
        <end position="25"/>
    </location>
</feature>
<dbReference type="EMBL" id="LNYI01000011">
    <property type="protein sequence ID" value="KTD23737.1"/>
    <property type="molecule type" value="Genomic_DNA"/>
</dbReference>
<dbReference type="OrthoDB" id="9806665at2"/>
<feature type="transmembrane region" description="Helical" evidence="2">
    <location>
        <begin position="71"/>
        <end position="93"/>
    </location>
</feature>
<feature type="transmembrane region" description="Helical" evidence="2">
    <location>
        <begin position="166"/>
        <end position="188"/>
    </location>
</feature>
<dbReference type="RefSeq" id="WP_028372259.1">
    <property type="nucleotide sequence ID" value="NZ_CAAAJD010000001.1"/>
</dbReference>
<name>A0A0W0VV19_9GAMM</name>
<gene>
    <name evidence="3" type="primary">yggT</name>
    <name evidence="3" type="ORF">Llan_0518</name>
</gene>
<dbReference type="InterPro" id="IPR003425">
    <property type="entry name" value="CCB3/YggT"/>
</dbReference>
<feature type="transmembrane region" description="Helical" evidence="2">
    <location>
        <begin position="99"/>
        <end position="123"/>
    </location>
</feature>
<dbReference type="eggNOG" id="COG0762">
    <property type="taxonomic scope" value="Bacteria"/>
</dbReference>
<evidence type="ECO:0000313" key="4">
    <source>
        <dbReference type="Proteomes" id="UP000054869"/>
    </source>
</evidence>
<dbReference type="PATRIC" id="fig|45067.4.peg.544"/>
<dbReference type="PANTHER" id="PTHR33219">
    <property type="entry name" value="YLMG HOMOLOG PROTEIN 2, CHLOROPLASTIC"/>
    <property type="match status" value="1"/>
</dbReference>
<evidence type="ECO:0000256" key="2">
    <source>
        <dbReference type="SAM" id="Phobius"/>
    </source>
</evidence>
<evidence type="ECO:0000256" key="1">
    <source>
        <dbReference type="ARBA" id="ARBA00010894"/>
    </source>
</evidence>
<keyword evidence="2" id="KW-1133">Transmembrane helix</keyword>
<reference evidence="3 4" key="1">
    <citation type="submission" date="2015-11" db="EMBL/GenBank/DDBJ databases">
        <title>Genomic analysis of 38 Legionella species identifies large and diverse effector repertoires.</title>
        <authorList>
            <person name="Burstein D."/>
            <person name="Amaro F."/>
            <person name="Zusman T."/>
            <person name="Lifshitz Z."/>
            <person name="Cohen O."/>
            <person name="Gilbert J.A."/>
            <person name="Pupko T."/>
            <person name="Shuman H.A."/>
            <person name="Segal G."/>
        </authorList>
    </citation>
    <scope>NUCLEOTIDE SEQUENCE [LARGE SCALE GENOMIC DNA]</scope>
    <source>
        <strain evidence="3 4">ATCC 49751</strain>
    </source>
</reference>
<proteinExistence type="inferred from homology"/>
<protein>
    <submittedName>
        <fullName evidence="3">YggT family protein</fullName>
    </submittedName>
</protein>
<sequence>MSGLVAVAYFLISLFFNLLIFVLWIRMALRYFGVSSLHPVGSLIYNLSDPIVHPIERWVYSGKTTIKRYDWVTFGLIIAVELLKFLIIGLLFHGVLLPITYLLVFVLADLIIQVCNLLFYIILIRVIMSWINPTWEHPVLDIMKLITDPLLELGHRIIPDISGFDFSPFVILILLKVIALFMEASLPFSM</sequence>
<keyword evidence="4" id="KW-1185">Reference proteome</keyword>
<comment type="caution">
    <text evidence="3">The sequence shown here is derived from an EMBL/GenBank/DDBJ whole genome shotgun (WGS) entry which is preliminary data.</text>
</comment>
<dbReference type="STRING" id="45067.Llan_0518"/>
<accession>A0A0W0VV19</accession>
<dbReference type="AlphaFoldDB" id="A0A0W0VV19"/>
<keyword evidence="2" id="KW-0812">Transmembrane</keyword>
<evidence type="ECO:0000313" key="3">
    <source>
        <dbReference type="EMBL" id="KTD23737.1"/>
    </source>
</evidence>
<keyword evidence="2" id="KW-0472">Membrane</keyword>
<organism evidence="3 4">
    <name type="scientific">Legionella lansingensis</name>
    <dbReference type="NCBI Taxonomy" id="45067"/>
    <lineage>
        <taxon>Bacteria</taxon>
        <taxon>Pseudomonadati</taxon>
        <taxon>Pseudomonadota</taxon>
        <taxon>Gammaproteobacteria</taxon>
        <taxon>Legionellales</taxon>
        <taxon>Legionellaceae</taxon>
        <taxon>Legionella</taxon>
    </lineage>
</organism>
<dbReference type="Proteomes" id="UP000054869">
    <property type="component" value="Unassembled WGS sequence"/>
</dbReference>
<comment type="similarity">
    <text evidence="1">Belongs to the YggT family.</text>
</comment>
<dbReference type="GO" id="GO:0016020">
    <property type="term" value="C:membrane"/>
    <property type="evidence" value="ECO:0007669"/>
    <property type="project" value="InterPro"/>
</dbReference>
<dbReference type="PANTHER" id="PTHR33219:SF14">
    <property type="entry name" value="PROTEIN COFACTOR ASSEMBLY OF COMPLEX C SUBUNIT B CCB3, CHLOROPLASTIC-RELATED"/>
    <property type="match status" value="1"/>
</dbReference>